<evidence type="ECO:0000313" key="2">
    <source>
        <dbReference type="EMBL" id="MBB3121583.1"/>
    </source>
</evidence>
<keyword evidence="3" id="KW-1185">Reference proteome</keyword>
<protein>
    <recommendedName>
        <fullName evidence="1">NTF2 fold domain-containing protein</fullName>
    </recommendedName>
</protein>
<accession>A0A7W5FWS9</accession>
<name>A0A7W5FWS9_9BURK</name>
<sequence>MAEGRSFEKFKELQVSEVGSVPKGGFFPKDGFVSNEETAIAIAVAILIPIYGKKNIDAQKPFSAKLKGNTWVVQGSFEKSTGVAEVDISKKSGEILRVIHGK</sequence>
<dbReference type="AlphaFoldDB" id="A0A7W5FWS9"/>
<evidence type="ECO:0000259" key="1">
    <source>
        <dbReference type="Pfam" id="PF15631"/>
    </source>
</evidence>
<feature type="domain" description="NTF2 fold" evidence="1">
    <location>
        <begin position="38"/>
        <end position="102"/>
    </location>
</feature>
<evidence type="ECO:0000313" key="3">
    <source>
        <dbReference type="Proteomes" id="UP000541535"/>
    </source>
</evidence>
<reference evidence="2 3" key="1">
    <citation type="submission" date="2020-08" db="EMBL/GenBank/DDBJ databases">
        <title>Genomic Encyclopedia of Type Strains, Phase III (KMG-III): the genomes of soil and plant-associated and newly described type strains.</title>
        <authorList>
            <person name="Whitman W."/>
        </authorList>
    </citation>
    <scope>NUCLEOTIDE SEQUENCE [LARGE SCALE GENOMIC DNA]</scope>
    <source>
        <strain evidence="2 3">CECT 8897</strain>
    </source>
</reference>
<dbReference type="EMBL" id="JACHXD010000018">
    <property type="protein sequence ID" value="MBB3121583.1"/>
    <property type="molecule type" value="Genomic_DNA"/>
</dbReference>
<proteinExistence type="predicted"/>
<gene>
    <name evidence="2" type="ORF">FHS03_004661</name>
</gene>
<dbReference type="Pfam" id="PF15631">
    <property type="entry name" value="Imm-NTF2-2"/>
    <property type="match status" value="1"/>
</dbReference>
<dbReference type="InterPro" id="IPR028921">
    <property type="entry name" value="NTF2_fold_dom"/>
</dbReference>
<dbReference type="RefSeq" id="WP_183443295.1">
    <property type="nucleotide sequence ID" value="NZ_JACHXD010000018.1"/>
</dbReference>
<dbReference type="Proteomes" id="UP000541535">
    <property type="component" value="Unassembled WGS sequence"/>
</dbReference>
<comment type="caution">
    <text evidence="2">The sequence shown here is derived from an EMBL/GenBank/DDBJ whole genome shotgun (WGS) entry which is preliminary data.</text>
</comment>
<organism evidence="2 3">
    <name type="scientific">Pseudoduganella violacea</name>
    <dbReference type="NCBI Taxonomy" id="1715466"/>
    <lineage>
        <taxon>Bacteria</taxon>
        <taxon>Pseudomonadati</taxon>
        <taxon>Pseudomonadota</taxon>
        <taxon>Betaproteobacteria</taxon>
        <taxon>Burkholderiales</taxon>
        <taxon>Oxalobacteraceae</taxon>
        <taxon>Telluria group</taxon>
        <taxon>Pseudoduganella</taxon>
    </lineage>
</organism>